<dbReference type="PANTHER" id="PTHR35936:SF17">
    <property type="entry name" value="ARGININE-BINDING EXTRACELLULAR PROTEIN ARTP"/>
    <property type="match status" value="1"/>
</dbReference>
<evidence type="ECO:0000256" key="5">
    <source>
        <dbReference type="SAM" id="SignalP"/>
    </source>
</evidence>
<feature type="chain" id="PRO_5046208596" evidence="5">
    <location>
        <begin position="28"/>
        <end position="296"/>
    </location>
</feature>
<evidence type="ECO:0000256" key="4">
    <source>
        <dbReference type="RuleBase" id="RU003744"/>
    </source>
</evidence>
<dbReference type="Gene3D" id="3.40.190.10">
    <property type="entry name" value="Periplasmic binding protein-like II"/>
    <property type="match status" value="2"/>
</dbReference>
<proteinExistence type="inferred from homology"/>
<feature type="domain" description="Solute-binding protein family 3/N-terminal" evidence="6">
    <location>
        <begin position="64"/>
        <end position="285"/>
    </location>
</feature>
<dbReference type="SUPFAM" id="SSF53850">
    <property type="entry name" value="Periplasmic binding protein-like II"/>
    <property type="match status" value="1"/>
</dbReference>
<name>A0ABX6YHQ3_9MICO</name>
<dbReference type="RefSeq" id="WP_166986915.1">
    <property type="nucleotide sequence ID" value="NZ_CP061169.1"/>
</dbReference>
<dbReference type="InterPro" id="IPR001320">
    <property type="entry name" value="Iontro_rcpt_C"/>
</dbReference>
<evidence type="ECO:0000259" key="7">
    <source>
        <dbReference type="SMART" id="SM00079"/>
    </source>
</evidence>
<feature type="domain" description="Ionotropic glutamate receptor C-terminal" evidence="7">
    <location>
        <begin position="64"/>
        <end position="284"/>
    </location>
</feature>
<reference evidence="8 9" key="1">
    <citation type="submission" date="2020-12" db="EMBL/GenBank/DDBJ databases">
        <title>Microbacterium sp. HY060.</title>
        <authorList>
            <person name="Zhou J."/>
        </authorList>
    </citation>
    <scope>NUCLEOTIDE SEQUENCE [LARGE SCALE GENOMIC DNA]</scope>
    <source>
        <strain evidence="8 9">HY60</strain>
    </source>
</reference>
<comment type="similarity">
    <text evidence="2 4">Belongs to the bacterial solute-binding protein 3 family.</text>
</comment>
<dbReference type="SMART" id="SM00079">
    <property type="entry name" value="PBPe"/>
    <property type="match status" value="1"/>
</dbReference>
<keyword evidence="9" id="KW-1185">Reference proteome</keyword>
<organism evidence="8 9">
    <name type="scientific">Paramicrobacterium chengjingii</name>
    <dbReference type="NCBI Taxonomy" id="2769067"/>
    <lineage>
        <taxon>Bacteria</taxon>
        <taxon>Bacillati</taxon>
        <taxon>Actinomycetota</taxon>
        <taxon>Actinomycetes</taxon>
        <taxon>Micrococcales</taxon>
        <taxon>Microbacteriaceae</taxon>
        <taxon>Paramicrobacterium</taxon>
    </lineage>
</organism>
<keyword evidence="3 5" id="KW-0732">Signal</keyword>
<dbReference type="Pfam" id="PF00497">
    <property type="entry name" value="SBP_bac_3"/>
    <property type="match status" value="1"/>
</dbReference>
<sequence>MSNSNPKRSAMRGWRPAAILASLTAVALLAGCSIGSGPGSDDDAGNGASNSSGSTWEDIEERGVINIGVGLTTPPFGLTKKSGDPAGFDIDVAKELADFLGVKANIFEVTADGRIPSIQSGKADVISFTLTNTPERREQVDFSDPVINTYQGVAVAESSDITSVDDLSGKTISVQKGALGATVAAKAFPDATLQQYDTAVATRLAVAQGQADAIVDSISVLSYALAKEDSSLRIVPGVVGDELQDFALGMQKGNSSLKAKVDAFLEEFHASGKGKELYEKWFGGSAPDEVFNGLED</sequence>
<dbReference type="InterPro" id="IPR001638">
    <property type="entry name" value="Solute-binding_3/MltF_N"/>
</dbReference>
<dbReference type="Proteomes" id="UP000662814">
    <property type="component" value="Chromosome"/>
</dbReference>
<dbReference type="SMART" id="SM00062">
    <property type="entry name" value="PBPb"/>
    <property type="match status" value="1"/>
</dbReference>
<evidence type="ECO:0000313" key="9">
    <source>
        <dbReference type="Proteomes" id="UP000662814"/>
    </source>
</evidence>
<accession>A0ABX6YHQ3</accession>
<feature type="signal peptide" evidence="5">
    <location>
        <begin position="1"/>
        <end position="27"/>
    </location>
</feature>
<evidence type="ECO:0000256" key="2">
    <source>
        <dbReference type="ARBA" id="ARBA00010333"/>
    </source>
</evidence>
<gene>
    <name evidence="8" type="ORF">HCR76_16100</name>
</gene>
<evidence type="ECO:0000256" key="1">
    <source>
        <dbReference type="ARBA" id="ARBA00004196"/>
    </source>
</evidence>
<evidence type="ECO:0000256" key="3">
    <source>
        <dbReference type="ARBA" id="ARBA00022729"/>
    </source>
</evidence>
<evidence type="ECO:0000259" key="6">
    <source>
        <dbReference type="SMART" id="SM00062"/>
    </source>
</evidence>
<protein>
    <submittedName>
        <fullName evidence="8">Amino acid ABC transporter substrate-binding protein</fullName>
    </submittedName>
</protein>
<comment type="subcellular location">
    <subcellularLocation>
        <location evidence="1">Cell envelope</location>
    </subcellularLocation>
</comment>
<dbReference type="EMBL" id="CP061169">
    <property type="protein sequence ID" value="QPZ38286.1"/>
    <property type="molecule type" value="Genomic_DNA"/>
</dbReference>
<dbReference type="PROSITE" id="PS51257">
    <property type="entry name" value="PROKAR_LIPOPROTEIN"/>
    <property type="match status" value="1"/>
</dbReference>
<dbReference type="PANTHER" id="PTHR35936">
    <property type="entry name" value="MEMBRANE-BOUND LYTIC MUREIN TRANSGLYCOSYLASE F"/>
    <property type="match status" value="1"/>
</dbReference>
<evidence type="ECO:0000313" key="8">
    <source>
        <dbReference type="EMBL" id="QPZ38286.1"/>
    </source>
</evidence>
<dbReference type="PROSITE" id="PS01039">
    <property type="entry name" value="SBP_BACTERIAL_3"/>
    <property type="match status" value="1"/>
</dbReference>
<dbReference type="InterPro" id="IPR018313">
    <property type="entry name" value="SBP_3_CS"/>
</dbReference>